<organism evidence="2 3">
    <name type="scientific">Roseburia inulinivorans DSM 16841</name>
    <dbReference type="NCBI Taxonomy" id="622312"/>
    <lineage>
        <taxon>Bacteria</taxon>
        <taxon>Bacillati</taxon>
        <taxon>Bacillota</taxon>
        <taxon>Clostridia</taxon>
        <taxon>Lachnospirales</taxon>
        <taxon>Lachnospiraceae</taxon>
        <taxon>Roseburia</taxon>
    </lineage>
</organism>
<accession>C0FP34</accession>
<dbReference type="AlphaFoldDB" id="C0FP34"/>
<name>C0FP34_9FIRM</name>
<comment type="caution">
    <text evidence="2">The sequence shown here is derived from an EMBL/GenBank/DDBJ whole genome shotgun (WGS) entry which is preliminary data.</text>
</comment>
<evidence type="ECO:0000313" key="3">
    <source>
        <dbReference type="Proteomes" id="UP000003561"/>
    </source>
</evidence>
<keyword evidence="1" id="KW-1133">Transmembrane helix</keyword>
<reference evidence="2 3" key="1">
    <citation type="submission" date="2009-02" db="EMBL/GenBank/DDBJ databases">
        <authorList>
            <person name="Fulton L."/>
            <person name="Clifton S."/>
            <person name="Fulton B."/>
            <person name="Xu J."/>
            <person name="Minx P."/>
            <person name="Pepin K.H."/>
            <person name="Johnson M."/>
            <person name="Bhonagiri V."/>
            <person name="Nash W.E."/>
            <person name="Mardis E.R."/>
            <person name="Wilson R.K."/>
        </authorList>
    </citation>
    <scope>NUCLEOTIDE SEQUENCE [LARGE SCALE GENOMIC DNA]</scope>
    <source>
        <strain evidence="2 3">DSM 16841</strain>
    </source>
</reference>
<keyword evidence="1" id="KW-0472">Membrane</keyword>
<proteinExistence type="predicted"/>
<protein>
    <submittedName>
        <fullName evidence="2">Uncharacterized protein</fullName>
    </submittedName>
</protein>
<reference evidence="2 3" key="2">
    <citation type="submission" date="2009-03" db="EMBL/GenBank/DDBJ databases">
        <title>Draft genome sequence of Roseburia inulinivorans (DSM 16841).</title>
        <authorList>
            <person name="Sudarsanam P."/>
            <person name="Ley R."/>
            <person name="Guruge J."/>
            <person name="Turnbaugh P.J."/>
            <person name="Mahowald M."/>
            <person name="Liep D."/>
            <person name="Gordon J."/>
        </authorList>
    </citation>
    <scope>NUCLEOTIDE SEQUENCE [LARGE SCALE GENOMIC DNA]</scope>
    <source>
        <strain evidence="2 3">DSM 16841</strain>
    </source>
</reference>
<evidence type="ECO:0000313" key="2">
    <source>
        <dbReference type="EMBL" id="EEG95678.1"/>
    </source>
</evidence>
<keyword evidence="1" id="KW-0812">Transmembrane</keyword>
<feature type="transmembrane region" description="Helical" evidence="1">
    <location>
        <begin position="6"/>
        <end position="27"/>
    </location>
</feature>
<dbReference type="EMBL" id="ACFY01000022">
    <property type="protein sequence ID" value="EEG95678.1"/>
    <property type="molecule type" value="Genomic_DNA"/>
</dbReference>
<gene>
    <name evidence="2" type="ORF">ROSEINA2194_00486</name>
</gene>
<dbReference type="Proteomes" id="UP000003561">
    <property type="component" value="Unassembled WGS sequence"/>
</dbReference>
<evidence type="ECO:0000256" key="1">
    <source>
        <dbReference type="SAM" id="Phobius"/>
    </source>
</evidence>
<sequence length="39" mass="4886">MFIKVIHILPYFSCLWYPNLLIFHIFFDYFQEILYNAIV</sequence>